<protein>
    <recommendedName>
        <fullName evidence="1">Aminoglycoside phosphotransferase domain-containing protein</fullName>
    </recommendedName>
</protein>
<dbReference type="InParanoid" id="A0A194X1N8"/>
<dbReference type="Proteomes" id="UP000070700">
    <property type="component" value="Unassembled WGS sequence"/>
</dbReference>
<accession>A0A194X1N8</accession>
<gene>
    <name evidence="2" type="ORF">LY89DRAFT_687355</name>
</gene>
<keyword evidence="3" id="KW-1185">Reference proteome</keyword>
<dbReference type="CDD" id="cd05120">
    <property type="entry name" value="APH_ChoK_like"/>
    <property type="match status" value="1"/>
</dbReference>
<dbReference type="PANTHER" id="PTHR21310:SF58">
    <property type="entry name" value="AMINOGLYCOSIDE PHOSPHOTRANSFERASE DOMAIN-CONTAINING PROTEIN"/>
    <property type="match status" value="1"/>
</dbReference>
<sequence length="306" mass="34869">MLVKARPVNESIQEINDNSWVIGDRILLSRRRSPLSGFTWGDGRGSFYVISEAPYPLPPSRPLSATTPFEKVYDAGGVSAVWSIGDAFCKVKILHPDATREHVTLDYLHSKCPLSFAIPEVHYHAEYDGRHYIVLSRLPGHTLTNAWQNMDEEMKQYYVSRVANICKELAVWQADYISGVDGRHLSETYLTRLGQSEDCSPENLLTNCKGLGMDCSIFVLYHYDLGPGNIIVNLADGSMGIIDWETAGFVPREWIRTKFRVSGGMDLPGSDQELRVDWRRRVQRRLGEEGFPDIADRWMVWWRNEA</sequence>
<feature type="domain" description="Aminoglycoside phosphotransferase" evidence="1">
    <location>
        <begin position="95"/>
        <end position="250"/>
    </location>
</feature>
<evidence type="ECO:0000313" key="2">
    <source>
        <dbReference type="EMBL" id="KUJ14108.1"/>
    </source>
</evidence>
<reference evidence="2 3" key="1">
    <citation type="submission" date="2015-10" db="EMBL/GenBank/DDBJ databases">
        <title>Full genome of DAOMC 229536 Phialocephala scopiformis, a fungal endophyte of spruce producing the potent anti-insectan compound rugulosin.</title>
        <authorList>
            <consortium name="DOE Joint Genome Institute"/>
            <person name="Walker A.K."/>
            <person name="Frasz S.L."/>
            <person name="Seifert K.A."/>
            <person name="Miller J.D."/>
            <person name="Mondo S.J."/>
            <person name="Labutti K."/>
            <person name="Lipzen A."/>
            <person name="Dockter R."/>
            <person name="Kennedy M."/>
            <person name="Grigoriev I.V."/>
            <person name="Spatafora J.W."/>
        </authorList>
    </citation>
    <scope>NUCLEOTIDE SEQUENCE [LARGE SCALE GENOMIC DNA]</scope>
    <source>
        <strain evidence="2 3">CBS 120377</strain>
    </source>
</reference>
<evidence type="ECO:0000259" key="1">
    <source>
        <dbReference type="Pfam" id="PF01636"/>
    </source>
</evidence>
<evidence type="ECO:0000313" key="3">
    <source>
        <dbReference type="Proteomes" id="UP000070700"/>
    </source>
</evidence>
<dbReference type="GeneID" id="28825205"/>
<dbReference type="EMBL" id="KQ947421">
    <property type="protein sequence ID" value="KUJ14108.1"/>
    <property type="molecule type" value="Genomic_DNA"/>
</dbReference>
<proteinExistence type="predicted"/>
<dbReference type="KEGG" id="psco:LY89DRAFT_687355"/>
<dbReference type="InterPro" id="IPR002575">
    <property type="entry name" value="Aminoglycoside_PTrfase"/>
</dbReference>
<name>A0A194X1N8_MOLSC</name>
<dbReference type="AlphaFoldDB" id="A0A194X1N8"/>
<dbReference type="OrthoDB" id="5404599at2759"/>
<organism evidence="2 3">
    <name type="scientific">Mollisia scopiformis</name>
    <name type="common">Conifer needle endophyte fungus</name>
    <name type="synonym">Phialocephala scopiformis</name>
    <dbReference type="NCBI Taxonomy" id="149040"/>
    <lineage>
        <taxon>Eukaryota</taxon>
        <taxon>Fungi</taxon>
        <taxon>Dikarya</taxon>
        <taxon>Ascomycota</taxon>
        <taxon>Pezizomycotina</taxon>
        <taxon>Leotiomycetes</taxon>
        <taxon>Helotiales</taxon>
        <taxon>Mollisiaceae</taxon>
        <taxon>Mollisia</taxon>
    </lineage>
</organism>
<dbReference type="PANTHER" id="PTHR21310">
    <property type="entry name" value="AMINOGLYCOSIDE PHOSPHOTRANSFERASE-RELATED-RELATED"/>
    <property type="match status" value="1"/>
</dbReference>
<dbReference type="Pfam" id="PF01636">
    <property type="entry name" value="APH"/>
    <property type="match status" value="1"/>
</dbReference>
<dbReference type="InterPro" id="IPR011009">
    <property type="entry name" value="Kinase-like_dom_sf"/>
</dbReference>
<dbReference type="SUPFAM" id="SSF56112">
    <property type="entry name" value="Protein kinase-like (PK-like)"/>
    <property type="match status" value="1"/>
</dbReference>
<dbReference type="InterPro" id="IPR051678">
    <property type="entry name" value="AGP_Transferase"/>
</dbReference>
<dbReference type="RefSeq" id="XP_018068463.1">
    <property type="nucleotide sequence ID" value="XM_018215479.1"/>
</dbReference>